<comment type="caution">
    <text evidence="2">The sequence shown here is derived from an EMBL/GenBank/DDBJ whole genome shotgun (WGS) entry which is preliminary data.</text>
</comment>
<keyword evidence="1" id="KW-0812">Transmembrane</keyword>
<dbReference type="AlphaFoldDB" id="A0A7W3U5S9"/>
<sequence>MPDSTPWSNAFAPCRLEWRPSPALTFALGLLGVLSAAGCVGSDLPRPWAWTLAAFAAVGGGLLAWREHRRAGMSVLIAPDGAVHLDGIEVQGFDVAWRGPLAMMRWQGSSRTEFRAWWPDALPATGRRELRLAMMRAASARGRDSMAP</sequence>
<gene>
    <name evidence="2" type="ORF">H4F99_11875</name>
</gene>
<organism evidence="2 3">
    <name type="scientific">Marilutibacter penaei</name>
    <dbReference type="NCBI Taxonomy" id="2759900"/>
    <lineage>
        <taxon>Bacteria</taxon>
        <taxon>Pseudomonadati</taxon>
        <taxon>Pseudomonadota</taxon>
        <taxon>Gammaproteobacteria</taxon>
        <taxon>Lysobacterales</taxon>
        <taxon>Lysobacteraceae</taxon>
        <taxon>Marilutibacter</taxon>
    </lineage>
</organism>
<evidence type="ECO:0000256" key="1">
    <source>
        <dbReference type="SAM" id="Phobius"/>
    </source>
</evidence>
<evidence type="ECO:0008006" key="4">
    <source>
        <dbReference type="Google" id="ProtNLM"/>
    </source>
</evidence>
<keyword evidence="1" id="KW-0472">Membrane</keyword>
<accession>A0A7W3U5S9</accession>
<dbReference type="Proteomes" id="UP000552587">
    <property type="component" value="Unassembled WGS sequence"/>
</dbReference>
<evidence type="ECO:0000313" key="2">
    <source>
        <dbReference type="EMBL" id="MBB1089180.1"/>
    </source>
</evidence>
<protein>
    <recommendedName>
        <fullName evidence="4">Toxin CptA</fullName>
    </recommendedName>
</protein>
<evidence type="ECO:0000313" key="3">
    <source>
        <dbReference type="Proteomes" id="UP000552587"/>
    </source>
</evidence>
<dbReference type="EMBL" id="JACHTE010000008">
    <property type="protein sequence ID" value="MBB1089180.1"/>
    <property type="molecule type" value="Genomic_DNA"/>
</dbReference>
<proteinExistence type="predicted"/>
<keyword evidence="3" id="KW-1185">Reference proteome</keyword>
<reference evidence="2 3" key="1">
    <citation type="submission" date="2020-07" db="EMBL/GenBank/DDBJ databases">
        <authorList>
            <person name="Xu S."/>
            <person name="Li A."/>
        </authorList>
    </citation>
    <scope>NUCLEOTIDE SEQUENCE [LARGE SCALE GENOMIC DNA]</scope>
    <source>
        <strain evidence="2 3">SG-8</strain>
    </source>
</reference>
<keyword evidence="1" id="KW-1133">Transmembrane helix</keyword>
<feature type="transmembrane region" description="Helical" evidence="1">
    <location>
        <begin position="48"/>
        <end position="65"/>
    </location>
</feature>
<name>A0A7W3U5S9_9GAMM</name>